<proteinExistence type="predicted"/>
<dbReference type="OrthoDB" id="194468at2759"/>
<dbReference type="Proteomes" id="UP000507470">
    <property type="component" value="Unassembled WGS sequence"/>
</dbReference>
<reference evidence="1 2" key="1">
    <citation type="submission" date="2020-06" db="EMBL/GenBank/DDBJ databases">
        <authorList>
            <person name="Li R."/>
            <person name="Bekaert M."/>
        </authorList>
    </citation>
    <scope>NUCLEOTIDE SEQUENCE [LARGE SCALE GENOMIC DNA]</scope>
    <source>
        <strain evidence="2">wild</strain>
    </source>
</reference>
<dbReference type="GO" id="GO:0072546">
    <property type="term" value="C:EMC complex"/>
    <property type="evidence" value="ECO:0007669"/>
    <property type="project" value="InterPro"/>
</dbReference>
<dbReference type="PANTHER" id="PTHR12941:SF10">
    <property type="entry name" value="ER MEMBRANE PROTEIN COMPLEX SUBUNIT 8_9 HOMOLOG"/>
    <property type="match status" value="1"/>
</dbReference>
<dbReference type="CDD" id="cd08060">
    <property type="entry name" value="MPN_UPF0172"/>
    <property type="match status" value="1"/>
</dbReference>
<sequence length="174" mass="19974">MADLFLTSTAYCKILLHAAKYPHCAVNGVLLAEEPKHKDHKHIRFVDCIPLFHLSLSIAPMLEAALLQVLNNAAKIIGKRIYDNNPDTCIFIVDNNKVSPLAVSEAYNIYTFKESNWCKTDKRPTTDEETLELSRMLLSTPDSYRQLVDFDNHFDDLSKDWRNLQIAEYLDRST</sequence>
<dbReference type="EMBL" id="CACVKT020005968">
    <property type="protein sequence ID" value="CAC5398734.1"/>
    <property type="molecule type" value="Genomic_DNA"/>
</dbReference>
<accession>A0A6J8CUK0</accession>
<evidence type="ECO:0000313" key="1">
    <source>
        <dbReference type="EMBL" id="CAC5398734.1"/>
    </source>
</evidence>
<name>A0A6J8CUK0_MYTCO</name>
<protein>
    <submittedName>
        <fullName evidence="1">EMC8_9</fullName>
    </submittedName>
</protein>
<keyword evidence="2" id="KW-1185">Reference proteome</keyword>
<dbReference type="PANTHER" id="PTHR12941">
    <property type="entry name" value="ER MEMBRANE PROTEIN COMPLEX"/>
    <property type="match status" value="1"/>
</dbReference>
<dbReference type="InterPro" id="IPR005366">
    <property type="entry name" value="EMC8/9"/>
</dbReference>
<gene>
    <name evidence="1" type="ORF">MCOR_33076</name>
</gene>
<dbReference type="Pfam" id="PF03665">
    <property type="entry name" value="UPF0172"/>
    <property type="match status" value="1"/>
</dbReference>
<dbReference type="AlphaFoldDB" id="A0A6J8CUK0"/>
<evidence type="ECO:0000313" key="2">
    <source>
        <dbReference type="Proteomes" id="UP000507470"/>
    </source>
</evidence>
<organism evidence="1 2">
    <name type="scientific">Mytilus coruscus</name>
    <name type="common">Sea mussel</name>
    <dbReference type="NCBI Taxonomy" id="42192"/>
    <lineage>
        <taxon>Eukaryota</taxon>
        <taxon>Metazoa</taxon>
        <taxon>Spiralia</taxon>
        <taxon>Lophotrochozoa</taxon>
        <taxon>Mollusca</taxon>
        <taxon>Bivalvia</taxon>
        <taxon>Autobranchia</taxon>
        <taxon>Pteriomorphia</taxon>
        <taxon>Mytilida</taxon>
        <taxon>Mytiloidea</taxon>
        <taxon>Mytilidae</taxon>
        <taxon>Mytilinae</taxon>
        <taxon>Mytilus</taxon>
    </lineage>
</organism>